<feature type="domain" description="MHD" evidence="13">
    <location>
        <begin position="310"/>
        <end position="551"/>
    </location>
</feature>
<dbReference type="FunFam" id="3.30.450.60:FF:000003">
    <property type="entry name" value="Coatomer subunit delta"/>
    <property type="match status" value="1"/>
</dbReference>
<dbReference type="InterPro" id="IPR028565">
    <property type="entry name" value="MHD"/>
</dbReference>
<sequence>MVLLSAAICNKSGKGLLSRQFVEMSRSRAEGLLAAFPKLMSNGKQHTFVETESVRYVYQPLEKLFVLLITTKNSNILEDLETLRLFSRVVPEYCGSLDEKDVLDNAYEVIFAFDEIVALGYRESVNLSQVRTYIEMESHEENVYQAVRKSQEKEAHEAMKKKAKEIAQQKKEREKMNRGKGGTSNMSSLMSGTSRLSPDVPMVGDTTSSVSTSSSKPQSTFTSSSRPSGSSRALKLGGKDRDLNTFVDKLKAEGTGNYETKFYAGSIIFSYNYCSSNSRYGLTLDVIASTAKHSIASANKPEPPTSNVIQSGIHLKLEEKINLQARQDGSLETMEVLGNLILRISDADKQNIHVWVKNDEDRDVQTQTHPHVDRKFFAQKSIIASKSASKPFPLNNDVPVLRWRYQTSDSSQMPLSINLWPSYNNGMTEVNVEYELEQEDLTLNDVNIVIPIPHGSGSPVVKEVDGDYDYDNGKSCLIWSLPVMDASNKDGSLEFTVAGDQSDFFPISLSFYSPNLYCRLSIAGVKAAESGKDITDFSSEMFCKPDRYLIGNV</sequence>
<keyword evidence="7 11" id="KW-0653">Protein transport</keyword>
<dbReference type="Pfam" id="PF01217">
    <property type="entry name" value="Clat_adaptor_s"/>
    <property type="match status" value="1"/>
</dbReference>
<dbReference type="InterPro" id="IPR036168">
    <property type="entry name" value="AP2_Mu_C_sf"/>
</dbReference>
<evidence type="ECO:0000256" key="9">
    <source>
        <dbReference type="ARBA" id="ARBA00023136"/>
    </source>
</evidence>
<comment type="similarity">
    <text evidence="2 11">Belongs to the adaptor complexes medium subunit family. Delta-COP subfamily.</text>
</comment>
<dbReference type="PANTHER" id="PTHR10121:SF0">
    <property type="entry name" value="COATOMER SUBUNIT DELTA"/>
    <property type="match status" value="1"/>
</dbReference>
<dbReference type="HOGENOM" id="CLU_019988_3_0_1"/>
<accession>B3SCF9</accession>
<dbReference type="SUPFAM" id="SSF64356">
    <property type="entry name" value="SNARE-like"/>
    <property type="match status" value="1"/>
</dbReference>
<feature type="compositionally biased region" description="Low complexity" evidence="12">
    <location>
        <begin position="206"/>
        <end position="232"/>
    </location>
</feature>
<keyword evidence="5 11" id="KW-0963">Cytoplasm</keyword>
<dbReference type="InterPro" id="IPR022775">
    <property type="entry name" value="AP_mu_sigma_su"/>
</dbReference>
<evidence type="ECO:0000256" key="6">
    <source>
        <dbReference type="ARBA" id="ARBA00022892"/>
    </source>
</evidence>
<evidence type="ECO:0000256" key="8">
    <source>
        <dbReference type="ARBA" id="ARBA00023034"/>
    </source>
</evidence>
<dbReference type="GO" id="GO:0030126">
    <property type="term" value="C:COPI vesicle coat"/>
    <property type="evidence" value="ECO:0000318"/>
    <property type="project" value="GO_Central"/>
</dbReference>
<feature type="compositionally biased region" description="Polar residues" evidence="12">
    <location>
        <begin position="183"/>
        <end position="196"/>
    </location>
</feature>
<dbReference type="OrthoDB" id="10266042at2759"/>
<organism evidence="14 15">
    <name type="scientific">Trichoplax adhaerens</name>
    <name type="common">Trichoplax reptans</name>
    <dbReference type="NCBI Taxonomy" id="10228"/>
    <lineage>
        <taxon>Eukaryota</taxon>
        <taxon>Metazoa</taxon>
        <taxon>Placozoa</taxon>
        <taxon>Uniplacotomia</taxon>
        <taxon>Trichoplacea</taxon>
        <taxon>Trichoplacidae</taxon>
        <taxon>Trichoplax</taxon>
    </lineage>
</organism>
<dbReference type="Proteomes" id="UP000009022">
    <property type="component" value="Unassembled WGS sequence"/>
</dbReference>
<dbReference type="RefSeq" id="XP_002117921.1">
    <property type="nucleotide sequence ID" value="XM_002117885.1"/>
</dbReference>
<dbReference type="GO" id="GO:0015031">
    <property type="term" value="P:protein transport"/>
    <property type="evidence" value="ECO:0007669"/>
    <property type="project" value="UniProtKB-KW"/>
</dbReference>
<dbReference type="InterPro" id="IPR027059">
    <property type="entry name" value="Coatomer_dsu"/>
</dbReference>
<evidence type="ECO:0000256" key="10">
    <source>
        <dbReference type="ARBA" id="ARBA00023329"/>
    </source>
</evidence>
<evidence type="ECO:0000256" key="3">
    <source>
        <dbReference type="ARBA" id="ARBA00011775"/>
    </source>
</evidence>
<keyword evidence="8 11" id="KW-0333">Golgi apparatus</keyword>
<gene>
    <name evidence="14" type="ORF">TRIADDRAFT_61957</name>
</gene>
<dbReference type="PROSITE" id="PS51072">
    <property type="entry name" value="MHD"/>
    <property type="match status" value="1"/>
</dbReference>
<keyword evidence="10" id="KW-0968">Cytoplasmic vesicle</keyword>
<dbReference type="CTD" id="6759134"/>
<dbReference type="SUPFAM" id="SSF49447">
    <property type="entry name" value="Second domain of Mu2 adaptin subunit (ap50) of ap2 adaptor"/>
    <property type="match status" value="1"/>
</dbReference>
<reference evidence="14 15" key="1">
    <citation type="journal article" date="2008" name="Nature">
        <title>The Trichoplax genome and the nature of placozoans.</title>
        <authorList>
            <person name="Srivastava M."/>
            <person name="Begovic E."/>
            <person name="Chapman J."/>
            <person name="Putnam N.H."/>
            <person name="Hellsten U."/>
            <person name="Kawashima T."/>
            <person name="Kuo A."/>
            <person name="Mitros T."/>
            <person name="Salamov A."/>
            <person name="Carpenter M.L."/>
            <person name="Signorovitch A.Y."/>
            <person name="Moreno M.A."/>
            <person name="Kamm K."/>
            <person name="Grimwood J."/>
            <person name="Schmutz J."/>
            <person name="Shapiro H."/>
            <person name="Grigoriev I.V."/>
            <person name="Buss L.W."/>
            <person name="Schierwater B."/>
            <person name="Dellaporta S.L."/>
            <person name="Rokhsar D.S."/>
        </authorList>
    </citation>
    <scope>NUCLEOTIDE SEQUENCE [LARGE SCALE GENOMIC DNA]</scope>
    <source>
        <strain evidence="14 15">Grell-BS-1999</strain>
    </source>
</reference>
<feature type="compositionally biased region" description="Basic and acidic residues" evidence="12">
    <location>
        <begin position="149"/>
        <end position="177"/>
    </location>
</feature>
<evidence type="ECO:0000256" key="4">
    <source>
        <dbReference type="ARBA" id="ARBA00022448"/>
    </source>
</evidence>
<dbReference type="AlphaFoldDB" id="B3SCF9"/>
<evidence type="ECO:0000256" key="2">
    <source>
        <dbReference type="ARBA" id="ARBA00010516"/>
    </source>
</evidence>
<dbReference type="STRING" id="10228.B3SCF9"/>
<dbReference type="Pfam" id="PF00928">
    <property type="entry name" value="Adap_comp_sub"/>
    <property type="match status" value="1"/>
</dbReference>
<dbReference type="Gene3D" id="2.60.40.1170">
    <property type="entry name" value="Mu homology domain, subdomain B"/>
    <property type="match status" value="2"/>
</dbReference>
<proteinExistence type="inferred from homology"/>
<evidence type="ECO:0000256" key="11">
    <source>
        <dbReference type="RuleBase" id="RU366052"/>
    </source>
</evidence>
<dbReference type="Gene3D" id="3.30.450.60">
    <property type="match status" value="1"/>
</dbReference>
<dbReference type="PANTHER" id="PTHR10121">
    <property type="entry name" value="COATOMER SUBUNIT DELTA"/>
    <property type="match status" value="1"/>
</dbReference>
<keyword evidence="15" id="KW-1185">Reference proteome</keyword>
<dbReference type="PhylomeDB" id="B3SCF9"/>
<comment type="function">
    <text evidence="11">The coatomer is a cytosolic protein complex that binds to dilysine motifs and reversibly associates with Golgi non-clathrin-coated vesicles, which further mediate biosynthetic protein transport from the ER, via the Golgi up to the trans Golgi network.</text>
</comment>
<evidence type="ECO:0000256" key="5">
    <source>
        <dbReference type="ARBA" id="ARBA00022490"/>
    </source>
</evidence>
<dbReference type="InParanoid" id="B3SCF9"/>
<comment type="subunit">
    <text evidence="3 11">Oligomeric complex that consists of at least the alpha, beta, beta', gamma, delta, epsilon and zeta subunits.</text>
</comment>
<feature type="region of interest" description="Disordered" evidence="12">
    <location>
        <begin position="149"/>
        <end position="237"/>
    </location>
</feature>
<dbReference type="GeneID" id="6759134"/>
<dbReference type="GO" id="GO:0000139">
    <property type="term" value="C:Golgi membrane"/>
    <property type="evidence" value="ECO:0007669"/>
    <property type="project" value="UniProtKB-SubCell"/>
</dbReference>
<evidence type="ECO:0000256" key="7">
    <source>
        <dbReference type="ARBA" id="ARBA00022927"/>
    </source>
</evidence>
<dbReference type="CDD" id="cd14830">
    <property type="entry name" value="Delta_COP_N"/>
    <property type="match status" value="1"/>
</dbReference>
<keyword evidence="4 11" id="KW-0813">Transport</keyword>
<dbReference type="GO" id="GO:0006890">
    <property type="term" value="P:retrograde vesicle-mediated transport, Golgi to endoplasmic reticulum"/>
    <property type="evidence" value="ECO:0000318"/>
    <property type="project" value="GO_Central"/>
</dbReference>
<dbReference type="FunFam" id="2.60.40.1170:FF:000007">
    <property type="entry name" value="Coatomer subunit delta"/>
    <property type="match status" value="1"/>
</dbReference>
<dbReference type="KEGG" id="tad:TRIADDRAFT_61957"/>
<dbReference type="GO" id="GO:0006888">
    <property type="term" value="P:endoplasmic reticulum to Golgi vesicle-mediated transport"/>
    <property type="evidence" value="ECO:0000318"/>
    <property type="project" value="GO_Central"/>
</dbReference>
<dbReference type="EMBL" id="DS985270">
    <property type="protein sequence ID" value="EDV19588.1"/>
    <property type="molecule type" value="Genomic_DNA"/>
</dbReference>
<evidence type="ECO:0000313" key="14">
    <source>
        <dbReference type="EMBL" id="EDV19588.1"/>
    </source>
</evidence>
<dbReference type="FunCoup" id="B3SCF9">
    <property type="interactions" value="2455"/>
</dbReference>
<dbReference type="InterPro" id="IPR011012">
    <property type="entry name" value="Longin-like_dom_sf"/>
</dbReference>
<protein>
    <recommendedName>
        <fullName evidence="11">Coatomer subunit delta</fullName>
    </recommendedName>
</protein>
<evidence type="ECO:0000256" key="12">
    <source>
        <dbReference type="SAM" id="MobiDB-lite"/>
    </source>
</evidence>
<dbReference type="eggNOG" id="KOG2635">
    <property type="taxonomic scope" value="Eukaryota"/>
</dbReference>
<evidence type="ECO:0000259" key="13">
    <source>
        <dbReference type="PROSITE" id="PS51072"/>
    </source>
</evidence>
<dbReference type="GO" id="GO:0051645">
    <property type="term" value="P:Golgi localization"/>
    <property type="evidence" value="ECO:0000318"/>
    <property type="project" value="GO_Central"/>
</dbReference>
<evidence type="ECO:0000313" key="15">
    <source>
        <dbReference type="Proteomes" id="UP000009022"/>
    </source>
</evidence>
<evidence type="ECO:0000256" key="1">
    <source>
        <dbReference type="ARBA" id="ARBA00004255"/>
    </source>
</evidence>
<dbReference type="OMA" id="VQFRTHP"/>
<keyword evidence="9 11" id="KW-0472">Membrane</keyword>
<name>B3SCF9_TRIAD</name>
<comment type="subcellular location">
    <subcellularLocation>
        <location evidence="11">Cytoplasm</location>
    </subcellularLocation>
    <subcellularLocation>
        <location evidence="1 11">Golgi apparatus membrane</location>
        <topology evidence="1 11">Peripheral membrane protein</topology>
        <orientation evidence="1 11">Cytoplasmic side</orientation>
    </subcellularLocation>
    <subcellularLocation>
        <location evidence="11">Cytoplasmic vesicle</location>
        <location evidence="11">COPI-coated vesicle membrane</location>
        <topology evidence="11">Peripheral membrane protein</topology>
        <orientation evidence="11">Cytoplasmic side</orientation>
    </subcellularLocation>
</comment>
<keyword evidence="6 11" id="KW-0931">ER-Golgi transport</keyword>
<dbReference type="CDD" id="cd09254">
    <property type="entry name" value="AP_delta-COPI_MHD"/>
    <property type="match status" value="1"/>
</dbReference>